<keyword evidence="2" id="KW-0456">Lyase</keyword>
<dbReference type="HAMAP" id="MF_01074">
    <property type="entry name" value="LarC"/>
    <property type="match status" value="1"/>
</dbReference>
<keyword evidence="1 2" id="KW-0533">Nickel</keyword>
<name>A0A179D747_9BACT</name>
<dbReference type="AlphaFoldDB" id="A0A179D747"/>
<accession>A0A179D747</accession>
<protein>
    <recommendedName>
        <fullName evidence="2">Putative nickel insertion protein</fullName>
    </recommendedName>
</protein>
<dbReference type="RefSeq" id="WP_068668716.1">
    <property type="nucleotide sequence ID" value="NZ_LWLG01000001.1"/>
</dbReference>
<gene>
    <name evidence="3" type="ORF">TDIS_0385</name>
</gene>
<dbReference type="InterPro" id="IPR002822">
    <property type="entry name" value="Ni_insertion"/>
</dbReference>
<dbReference type="NCBIfam" id="TIGR00299">
    <property type="entry name" value="nickel pincer cofactor biosynthesis protein LarC"/>
    <property type="match status" value="1"/>
</dbReference>
<dbReference type="OrthoDB" id="9765625at2"/>
<evidence type="ECO:0000313" key="4">
    <source>
        <dbReference type="Proteomes" id="UP000078390"/>
    </source>
</evidence>
<dbReference type="EMBL" id="LWLG01000001">
    <property type="protein sequence ID" value="OAQ21867.1"/>
    <property type="molecule type" value="Genomic_DNA"/>
</dbReference>
<dbReference type="PANTHER" id="PTHR36566:SF1">
    <property type="entry name" value="PYRIDINIUM-3,5-BISTHIOCARBOXYLIC ACID MONONUCLEOTIDE NICKEL INSERTION PROTEIN"/>
    <property type="match status" value="1"/>
</dbReference>
<comment type="similarity">
    <text evidence="2">Belongs to the LarC family.</text>
</comment>
<keyword evidence="4" id="KW-1185">Reference proteome</keyword>
<reference evidence="3 4" key="1">
    <citation type="submission" date="2016-04" db="EMBL/GenBank/DDBJ databases">
        <title>Genome analysis of Thermosulfurimonas dismutans, the first thermophilic sulfur-disproportionating bacterium of the phylum Thermodesulfobacteria.</title>
        <authorList>
            <person name="Mardanov A.V."/>
            <person name="Beletsky A.V."/>
            <person name="Kadnikov V.V."/>
            <person name="Slobodkin A.I."/>
            <person name="Ravin N.V."/>
        </authorList>
    </citation>
    <scope>NUCLEOTIDE SEQUENCE [LARGE SCALE GENOMIC DNA]</scope>
    <source>
        <strain evidence="3 4">S95</strain>
    </source>
</reference>
<dbReference type="Pfam" id="PF01969">
    <property type="entry name" value="Ni_insertion"/>
    <property type="match status" value="1"/>
</dbReference>
<dbReference type="PANTHER" id="PTHR36566">
    <property type="entry name" value="NICKEL INSERTION PROTEIN-RELATED"/>
    <property type="match status" value="1"/>
</dbReference>
<dbReference type="GO" id="GO:0016151">
    <property type="term" value="F:nickel cation binding"/>
    <property type="evidence" value="ECO:0007669"/>
    <property type="project" value="UniProtKB-UniRule"/>
</dbReference>
<dbReference type="GO" id="GO:0016829">
    <property type="term" value="F:lyase activity"/>
    <property type="evidence" value="ECO:0007669"/>
    <property type="project" value="UniProtKB-UniRule"/>
</dbReference>
<evidence type="ECO:0000256" key="2">
    <source>
        <dbReference type="HAMAP-Rule" id="MF_01074"/>
    </source>
</evidence>
<dbReference type="Proteomes" id="UP000078390">
    <property type="component" value="Unassembled WGS sequence"/>
</dbReference>
<evidence type="ECO:0000256" key="1">
    <source>
        <dbReference type="ARBA" id="ARBA00022596"/>
    </source>
</evidence>
<evidence type="ECO:0000313" key="3">
    <source>
        <dbReference type="EMBL" id="OAQ21867.1"/>
    </source>
</evidence>
<proteinExistence type="inferred from homology"/>
<organism evidence="3 4">
    <name type="scientific">Thermosulfurimonas dismutans</name>
    <dbReference type="NCBI Taxonomy" id="999894"/>
    <lineage>
        <taxon>Bacteria</taxon>
        <taxon>Pseudomonadati</taxon>
        <taxon>Thermodesulfobacteriota</taxon>
        <taxon>Thermodesulfobacteria</taxon>
        <taxon>Thermodesulfobacteriales</taxon>
        <taxon>Thermodesulfobacteriaceae</taxon>
        <taxon>Thermosulfurimonas</taxon>
    </lineage>
</organism>
<dbReference type="STRING" id="999894.TDIS_0385"/>
<comment type="caution">
    <text evidence="3">The sequence shown here is derived from an EMBL/GenBank/DDBJ whole genome shotgun (WGS) entry which is preliminary data.</text>
</comment>
<dbReference type="Gene3D" id="3.30.70.1380">
    <property type="entry name" value="Transcriptional regulatory protein pf0864 domain like"/>
    <property type="match status" value="1"/>
</dbReference>
<dbReference type="Gene3D" id="3.10.20.300">
    <property type="entry name" value="mk0293 like domain"/>
    <property type="match status" value="1"/>
</dbReference>
<sequence>MKRAYLQAVGGVSGDMFLSALISAGVPAEELAGFLARLPGKLRLEVKEITVSGLKAIRINLSAESPGALPSRFPDFMAMLEKLDLEPSLREKAREIFALIFQAEARVHGRELSEVNLHELSAYDTLGDVLGVLYGLNFLGISELYVSSLPLGAGLIETAHGRLPLPAPAAAEILKGVPVYGISESFETVTPTGAALVKGLAKDFGPFPEMTIEAVGVGTGTFSFEARPNLLRLFVGEPVEKLPKEEVWEIITDLDDESPETLGYLMERLLSAGALDVGFSPRFMKKNRPGLKVEVISSPDKVRELALILLEETSTLGVRIRRAERLCLPREIRTIETPYGQVRVKIARTPSGETKFKPEAEDLIKFSRESRRPLREVRQAVLNEIRFKFRDSA</sequence>